<dbReference type="InterPro" id="IPR006009">
    <property type="entry name" value="GlcNAc_MurG"/>
</dbReference>
<dbReference type="PANTHER" id="PTHR21015:SF22">
    <property type="entry name" value="GLYCOSYLTRANSFERASE"/>
    <property type="match status" value="1"/>
</dbReference>
<dbReference type="SUPFAM" id="SSF53756">
    <property type="entry name" value="UDP-Glycosyltransferase/glycogen phosphorylase"/>
    <property type="match status" value="1"/>
</dbReference>
<feature type="domain" description="Glycosyltransferase family 28 N-terminal" evidence="11">
    <location>
        <begin position="5"/>
        <end position="145"/>
    </location>
</feature>
<dbReference type="EC" id="2.4.1.227" evidence="10"/>
<dbReference type="GO" id="GO:0008360">
    <property type="term" value="P:regulation of cell shape"/>
    <property type="evidence" value="ECO:0007669"/>
    <property type="project" value="UniProtKB-KW"/>
</dbReference>
<keyword evidence="14" id="KW-1185">Reference proteome</keyword>
<evidence type="ECO:0000313" key="14">
    <source>
        <dbReference type="Proteomes" id="UP000019109"/>
    </source>
</evidence>
<feature type="binding site" evidence="10">
    <location>
        <position position="126"/>
    </location>
    <ligand>
        <name>UDP-N-acetyl-alpha-D-glucosamine</name>
        <dbReference type="ChEBI" id="CHEBI:57705"/>
    </ligand>
</feature>
<evidence type="ECO:0000256" key="9">
    <source>
        <dbReference type="ARBA" id="ARBA00023316"/>
    </source>
</evidence>
<accession>W4V258</accession>
<keyword evidence="9 10" id="KW-0961">Cell wall biogenesis/degradation</keyword>
<protein>
    <recommendedName>
        <fullName evidence="10">UDP-N-acetylglucosamine--N-acetylmuramyl-(pentapeptide) pyrophosphoryl-undecaprenol N-acetylglucosamine transferase</fullName>
        <ecNumber evidence="10">2.4.1.227</ecNumber>
    </recommendedName>
    <alternativeName>
        <fullName evidence="10">Undecaprenyl-PP-MurNAc-pentapeptide-UDPGlcNAc GlcNAc transferase</fullName>
    </alternativeName>
</protein>
<organism evidence="13 14">
    <name type="scientific">Acetivibrio straminisolvens JCM 21531</name>
    <dbReference type="NCBI Taxonomy" id="1294263"/>
    <lineage>
        <taxon>Bacteria</taxon>
        <taxon>Bacillati</taxon>
        <taxon>Bacillota</taxon>
        <taxon>Clostridia</taxon>
        <taxon>Eubacteriales</taxon>
        <taxon>Oscillospiraceae</taxon>
        <taxon>Acetivibrio</taxon>
    </lineage>
</organism>
<evidence type="ECO:0000256" key="2">
    <source>
        <dbReference type="ARBA" id="ARBA00022618"/>
    </source>
</evidence>
<evidence type="ECO:0000259" key="12">
    <source>
        <dbReference type="Pfam" id="PF04101"/>
    </source>
</evidence>
<feature type="binding site" evidence="10">
    <location>
        <position position="198"/>
    </location>
    <ligand>
        <name>UDP-N-acetyl-alpha-D-glucosamine</name>
        <dbReference type="ChEBI" id="CHEBI:57705"/>
    </ligand>
</feature>
<name>W4V258_9FIRM</name>
<comment type="function">
    <text evidence="10">Cell wall formation. Catalyzes the transfer of a GlcNAc subunit on undecaprenyl-pyrophosphoryl-MurNAc-pentapeptide (lipid intermediate I) to form undecaprenyl-pyrophosphoryl-MurNAc-(pentapeptide)GlcNAc (lipid intermediate II).</text>
</comment>
<keyword evidence="2 10" id="KW-0132">Cell division</keyword>
<sequence length="371" mass="40633">MILKVIISGGGTAGHINPGLAIAKYIKKKEPGARILFIGTERGLETKLVPRENFEIKMIKVRGFRRKLSVDTLVAVKELFQGLLEARKIIKDYKPDLVIGTGGYVCGPVLFNASSMKIPTLIHEQNAFPGVTNKILSKFVDKVAISFKESEKYFKDKSKVVFTGNPIRSEMLEVSRETARKKLGIPKDVPLVVIFGGSRGAENINSTVAELIKKHKDDLGFHLIYATGEAQYEGIMKKIGDVKLPNINILPYIFDMANTMAAADLVVCRAGAITISELTALGVPSILIPSPYVTANHQEHNARALEQQGASVVILEKNLRPDILYEQITTLLKSNGILSQMAQNAKSMGITNATEKIFGIIKDIMKSKTAS</sequence>
<dbReference type="Proteomes" id="UP000019109">
    <property type="component" value="Unassembled WGS sequence"/>
</dbReference>
<comment type="pathway">
    <text evidence="10">Cell wall biogenesis; peptidoglycan biosynthesis.</text>
</comment>
<dbReference type="GO" id="GO:0050511">
    <property type="term" value="F:undecaprenyldiphospho-muramoylpentapeptide beta-N-acetylglucosaminyltransferase activity"/>
    <property type="evidence" value="ECO:0007669"/>
    <property type="project" value="UniProtKB-UniRule"/>
</dbReference>
<keyword evidence="8 10" id="KW-0131">Cell cycle</keyword>
<dbReference type="AlphaFoldDB" id="W4V258"/>
<dbReference type="NCBIfam" id="TIGR01133">
    <property type="entry name" value="murG"/>
    <property type="match status" value="1"/>
</dbReference>
<dbReference type="UniPathway" id="UPA00219"/>
<dbReference type="Pfam" id="PF03033">
    <property type="entry name" value="Glyco_transf_28"/>
    <property type="match status" value="1"/>
</dbReference>
<comment type="similarity">
    <text evidence="10">Belongs to the glycosyltransferase 28 family. MurG subfamily.</text>
</comment>
<evidence type="ECO:0000313" key="13">
    <source>
        <dbReference type="EMBL" id="GAE87545.1"/>
    </source>
</evidence>
<gene>
    <name evidence="10" type="primary">murG</name>
    <name evidence="13" type="ORF">JCM21531_917</name>
</gene>
<evidence type="ECO:0000256" key="5">
    <source>
        <dbReference type="ARBA" id="ARBA00022960"/>
    </source>
</evidence>
<dbReference type="STRING" id="1294263.JCM21531_917"/>
<dbReference type="GO" id="GO:0005886">
    <property type="term" value="C:plasma membrane"/>
    <property type="evidence" value="ECO:0007669"/>
    <property type="project" value="UniProtKB-SubCell"/>
</dbReference>
<evidence type="ECO:0000256" key="8">
    <source>
        <dbReference type="ARBA" id="ARBA00023306"/>
    </source>
</evidence>
<dbReference type="GO" id="GO:0009252">
    <property type="term" value="P:peptidoglycan biosynthetic process"/>
    <property type="evidence" value="ECO:0007669"/>
    <property type="project" value="UniProtKB-UniRule"/>
</dbReference>
<dbReference type="GO" id="GO:0071555">
    <property type="term" value="P:cell wall organization"/>
    <property type="evidence" value="ECO:0007669"/>
    <property type="project" value="UniProtKB-KW"/>
</dbReference>
<keyword evidence="7 10" id="KW-0472">Membrane</keyword>
<dbReference type="GO" id="GO:0005975">
    <property type="term" value="P:carbohydrate metabolic process"/>
    <property type="evidence" value="ECO:0007669"/>
    <property type="project" value="InterPro"/>
</dbReference>
<feature type="binding site" evidence="10">
    <location>
        <position position="298"/>
    </location>
    <ligand>
        <name>UDP-N-acetyl-alpha-D-glucosamine</name>
        <dbReference type="ChEBI" id="CHEBI:57705"/>
    </ligand>
</feature>
<comment type="caution">
    <text evidence="13">The sequence shown here is derived from an EMBL/GenBank/DDBJ whole genome shotgun (WGS) entry which is preliminary data.</text>
</comment>
<reference evidence="13" key="1">
    <citation type="journal article" date="2014" name="Genome Announc.">
        <title>Draft Genome Sequence of Clostridium straminisolvens Strain JCM 21531T, Isolated from a Cellulose-Degrading Bacterial Community.</title>
        <authorList>
            <person name="Yuki M."/>
            <person name="Oshima K."/>
            <person name="Suda W."/>
            <person name="Sakamoto M."/>
            <person name="Kitamura K."/>
            <person name="Iida T."/>
            <person name="Hattori M."/>
            <person name="Ohkuma M."/>
        </authorList>
    </citation>
    <scope>NUCLEOTIDE SEQUENCE [LARGE SCALE GENOMIC DNA]</scope>
    <source>
        <strain evidence="13">JCM 21531</strain>
    </source>
</reference>
<comment type="catalytic activity">
    <reaction evidence="10">
        <text>di-trans,octa-cis-undecaprenyl diphospho-N-acetyl-alpha-D-muramoyl-L-alanyl-D-glutamyl-meso-2,6-diaminopimeloyl-D-alanyl-D-alanine + UDP-N-acetyl-alpha-D-glucosamine = di-trans,octa-cis-undecaprenyl diphospho-[N-acetyl-alpha-D-glucosaminyl-(1-&gt;4)]-N-acetyl-alpha-D-muramoyl-L-alanyl-D-glutamyl-meso-2,6-diaminopimeloyl-D-alanyl-D-alanine + UDP + H(+)</text>
        <dbReference type="Rhea" id="RHEA:31227"/>
        <dbReference type="ChEBI" id="CHEBI:15378"/>
        <dbReference type="ChEBI" id="CHEBI:57705"/>
        <dbReference type="ChEBI" id="CHEBI:58223"/>
        <dbReference type="ChEBI" id="CHEBI:61387"/>
        <dbReference type="ChEBI" id="CHEBI:61388"/>
        <dbReference type="EC" id="2.4.1.227"/>
    </reaction>
</comment>
<dbReference type="Gene3D" id="3.40.50.2000">
    <property type="entry name" value="Glycogen Phosphorylase B"/>
    <property type="match status" value="2"/>
</dbReference>
<keyword evidence="3 10" id="KW-0328">Glycosyltransferase</keyword>
<evidence type="ECO:0000256" key="3">
    <source>
        <dbReference type="ARBA" id="ARBA00022676"/>
    </source>
</evidence>
<evidence type="ECO:0000256" key="6">
    <source>
        <dbReference type="ARBA" id="ARBA00022984"/>
    </source>
</evidence>
<feature type="binding site" evidence="10">
    <location>
        <position position="253"/>
    </location>
    <ligand>
        <name>UDP-N-acetyl-alpha-D-glucosamine</name>
        <dbReference type="ChEBI" id="CHEBI:57705"/>
    </ligand>
</feature>
<dbReference type="Pfam" id="PF04101">
    <property type="entry name" value="Glyco_tran_28_C"/>
    <property type="match status" value="1"/>
</dbReference>
<dbReference type="InterPro" id="IPR007235">
    <property type="entry name" value="Glyco_trans_28_C"/>
</dbReference>
<feature type="binding site" evidence="10">
    <location>
        <begin position="12"/>
        <end position="14"/>
    </location>
    <ligand>
        <name>UDP-N-acetyl-alpha-D-glucosamine</name>
        <dbReference type="ChEBI" id="CHEBI:57705"/>
    </ligand>
</feature>
<evidence type="ECO:0000256" key="7">
    <source>
        <dbReference type="ARBA" id="ARBA00023136"/>
    </source>
</evidence>
<comment type="subcellular location">
    <subcellularLocation>
        <location evidence="10">Cell membrane</location>
        <topology evidence="10">Peripheral membrane protein</topology>
        <orientation evidence="10">Cytoplasmic side</orientation>
    </subcellularLocation>
</comment>
<evidence type="ECO:0000256" key="1">
    <source>
        <dbReference type="ARBA" id="ARBA00022475"/>
    </source>
</evidence>
<evidence type="ECO:0000256" key="4">
    <source>
        <dbReference type="ARBA" id="ARBA00022679"/>
    </source>
</evidence>
<dbReference type="PANTHER" id="PTHR21015">
    <property type="entry name" value="UDP-N-ACETYLGLUCOSAMINE--N-ACETYLMURAMYL-(PENTAPEPTIDE) PYROPHOSPHORYL-UNDECAPRENOL N-ACETYLGLUCOSAMINE TRANSFERASE 1"/>
    <property type="match status" value="1"/>
</dbReference>
<keyword evidence="4 10" id="KW-0808">Transferase</keyword>
<dbReference type="EMBL" id="BAVR01000007">
    <property type="protein sequence ID" value="GAE87545.1"/>
    <property type="molecule type" value="Genomic_DNA"/>
</dbReference>
<evidence type="ECO:0000256" key="10">
    <source>
        <dbReference type="HAMAP-Rule" id="MF_00033"/>
    </source>
</evidence>
<feature type="binding site" evidence="10">
    <location>
        <position position="168"/>
    </location>
    <ligand>
        <name>UDP-N-acetyl-alpha-D-glucosamine</name>
        <dbReference type="ChEBI" id="CHEBI:57705"/>
    </ligand>
</feature>
<proteinExistence type="inferred from homology"/>
<feature type="domain" description="Glycosyl transferase family 28 C-terminal" evidence="12">
    <location>
        <begin position="192"/>
        <end position="355"/>
    </location>
</feature>
<keyword evidence="1 10" id="KW-1003">Cell membrane</keyword>
<keyword evidence="5 10" id="KW-0133">Cell shape</keyword>
<dbReference type="InterPro" id="IPR004276">
    <property type="entry name" value="GlycoTrans_28_N"/>
</dbReference>
<dbReference type="CDD" id="cd03785">
    <property type="entry name" value="GT28_MurG"/>
    <property type="match status" value="1"/>
</dbReference>
<dbReference type="GO" id="GO:0051301">
    <property type="term" value="P:cell division"/>
    <property type="evidence" value="ECO:0007669"/>
    <property type="project" value="UniProtKB-KW"/>
</dbReference>
<dbReference type="GO" id="GO:0051991">
    <property type="term" value="F:UDP-N-acetyl-D-glucosamine:N-acetylmuramoyl-L-alanyl-D-glutamyl-meso-2,6-diaminopimelyl-D-alanyl-D-alanine-diphosphoundecaprenol 4-beta-N-acetylglucosaminlytransferase activity"/>
    <property type="evidence" value="ECO:0007669"/>
    <property type="project" value="RHEA"/>
</dbReference>
<evidence type="ECO:0000259" key="11">
    <source>
        <dbReference type="Pfam" id="PF03033"/>
    </source>
</evidence>
<keyword evidence="6 10" id="KW-0573">Peptidoglycan synthesis</keyword>
<dbReference type="HAMAP" id="MF_00033">
    <property type="entry name" value="MurG"/>
    <property type="match status" value="1"/>
</dbReference>
<comment type="caution">
    <text evidence="10">Lacks conserved residue(s) required for the propagation of feature annotation.</text>
</comment>